<dbReference type="Pfam" id="PF07610">
    <property type="entry name" value="DUF1573"/>
    <property type="match status" value="1"/>
</dbReference>
<dbReference type="RefSeq" id="WP_353547130.1">
    <property type="nucleotide sequence ID" value="NZ_JAGKSB010000008.1"/>
</dbReference>
<dbReference type="Gene3D" id="2.60.40.10">
    <property type="entry name" value="Immunoglobulins"/>
    <property type="match status" value="1"/>
</dbReference>
<reference evidence="2" key="1">
    <citation type="submission" date="2021-03" db="EMBL/GenBank/DDBJ databases">
        <authorList>
            <person name="Lu T."/>
            <person name="Wang Q."/>
            <person name="Han X."/>
        </authorList>
    </citation>
    <scope>NUCLEOTIDE SEQUENCE</scope>
    <source>
        <strain evidence="2">WQ 2009</strain>
    </source>
</reference>
<dbReference type="PANTHER" id="PTHR37833">
    <property type="entry name" value="LIPOPROTEIN-RELATED"/>
    <property type="match status" value="1"/>
</dbReference>
<organism evidence="2 3">
    <name type="scientific">Rhinopithecimicrobium faecis</name>
    <dbReference type="NCBI Taxonomy" id="2820698"/>
    <lineage>
        <taxon>Bacteria</taxon>
        <taxon>Pseudomonadati</taxon>
        <taxon>Bacteroidota</taxon>
        <taxon>Sphingobacteriia</taxon>
        <taxon>Sphingobacteriales</taxon>
        <taxon>Sphingobacteriaceae</taxon>
        <taxon>Rhinopithecimicrobium</taxon>
    </lineage>
</organism>
<protein>
    <submittedName>
        <fullName evidence="2">DUF1573 domain-containing protein</fullName>
    </submittedName>
</protein>
<dbReference type="InterPro" id="IPR011467">
    <property type="entry name" value="DUF1573"/>
</dbReference>
<feature type="signal peptide" evidence="1">
    <location>
        <begin position="1"/>
        <end position="25"/>
    </location>
</feature>
<dbReference type="InterPro" id="IPR013783">
    <property type="entry name" value="Ig-like_fold"/>
</dbReference>
<evidence type="ECO:0000256" key="1">
    <source>
        <dbReference type="SAM" id="SignalP"/>
    </source>
</evidence>
<feature type="chain" id="PRO_5035834834" evidence="1">
    <location>
        <begin position="26"/>
        <end position="124"/>
    </location>
</feature>
<evidence type="ECO:0000313" key="3">
    <source>
        <dbReference type="Proteomes" id="UP000679691"/>
    </source>
</evidence>
<dbReference type="EMBL" id="JAGKSB010000008">
    <property type="protein sequence ID" value="MBP3943631.1"/>
    <property type="molecule type" value="Genomic_DNA"/>
</dbReference>
<keyword evidence="3" id="KW-1185">Reference proteome</keyword>
<keyword evidence="1" id="KW-0732">Signal</keyword>
<dbReference type="Proteomes" id="UP000679691">
    <property type="component" value="Unassembled WGS sequence"/>
</dbReference>
<comment type="caution">
    <text evidence="2">The sequence shown here is derived from an EMBL/GenBank/DDBJ whole genome shotgun (WGS) entry which is preliminary data.</text>
</comment>
<dbReference type="PANTHER" id="PTHR37833:SF1">
    <property type="entry name" value="SIGNAL PEPTIDE PROTEIN"/>
    <property type="match status" value="1"/>
</dbReference>
<gene>
    <name evidence="2" type="ORF">J5U18_08665</name>
</gene>
<dbReference type="AlphaFoldDB" id="A0A8T4HG46"/>
<accession>A0A8T4HG46</accession>
<evidence type="ECO:0000313" key="2">
    <source>
        <dbReference type="EMBL" id="MBP3943631.1"/>
    </source>
</evidence>
<proteinExistence type="predicted"/>
<sequence length="124" mass="13337">MKKLIILFTAIFAFIGFTAMQTKNAEIKFEKETHDFGTIKRSVPAVYEFKFTNTGTDPLILSGVKSTCGCSVADFPKAAIAPGASGVIKVTFDALTVSPFTKSFTVSSNAKTPVKSLYIKGIVE</sequence>
<name>A0A8T4HG46_9SPHI</name>